<name>A0A6J4KLN5_9BACT</name>
<proteinExistence type="predicted"/>
<dbReference type="EMBL" id="CADCTU010000307">
    <property type="protein sequence ID" value="CAA9309046.1"/>
    <property type="molecule type" value="Genomic_DNA"/>
</dbReference>
<feature type="non-terminal residue" evidence="2">
    <location>
        <position position="47"/>
    </location>
</feature>
<evidence type="ECO:0000256" key="1">
    <source>
        <dbReference type="SAM" id="MobiDB-lite"/>
    </source>
</evidence>
<feature type="region of interest" description="Disordered" evidence="1">
    <location>
        <begin position="23"/>
        <end position="47"/>
    </location>
</feature>
<dbReference type="AlphaFoldDB" id="A0A6J4KLN5"/>
<gene>
    <name evidence="2" type="ORF">AVDCRST_MAG11-1378</name>
</gene>
<organism evidence="2">
    <name type="scientific">uncultured Gemmatimonadaceae bacterium</name>
    <dbReference type="NCBI Taxonomy" id="246130"/>
    <lineage>
        <taxon>Bacteria</taxon>
        <taxon>Pseudomonadati</taxon>
        <taxon>Gemmatimonadota</taxon>
        <taxon>Gemmatimonadia</taxon>
        <taxon>Gemmatimonadales</taxon>
        <taxon>Gemmatimonadaceae</taxon>
        <taxon>environmental samples</taxon>
    </lineage>
</organism>
<reference evidence="2" key="1">
    <citation type="submission" date="2020-02" db="EMBL/GenBank/DDBJ databases">
        <authorList>
            <person name="Meier V. D."/>
        </authorList>
    </citation>
    <scope>NUCLEOTIDE SEQUENCE</scope>
    <source>
        <strain evidence="2">AVDCRST_MAG11</strain>
    </source>
</reference>
<protein>
    <submittedName>
        <fullName evidence="2">Uncharacterized protein</fullName>
    </submittedName>
</protein>
<evidence type="ECO:0000313" key="2">
    <source>
        <dbReference type="EMBL" id="CAA9309046.1"/>
    </source>
</evidence>
<accession>A0A6J4KLN5</accession>
<feature type="non-terminal residue" evidence="2">
    <location>
        <position position="1"/>
    </location>
</feature>
<sequence>WTTGPRMARLGADTASGVIRRRRRRIQVGVARGSRPGDAGRPRVPRR</sequence>